<keyword evidence="7" id="KW-0675">Receptor</keyword>
<dbReference type="EMBL" id="CAJEWN010000864">
    <property type="protein sequence ID" value="CAD2191205.1"/>
    <property type="molecule type" value="Genomic_DNA"/>
</dbReference>
<sequence length="440" mass="50883">MSPNILINSTNYSSSSSLLFISSSSSPSPFLPTPPSNNNLDIPPSQHVIQRSTAEIVEILMYSLCLCIGGPLNLFSFRRLISQIRRPTRQQQQQQFGSQLLLLKLNLNIADLITMFVYTLSQIIWMITFQWHFGDFLCRIIKFFHTFSFYLNSFIVACFAIDRFFGTRNLNSPIASNVAQKRIKKMLIFAWTWATLLSIPQFFIFRVFEPLELKNFKQCTPIWTIIGYELDLKMGTLNESDIEGKLKIFQKFSQVVAWERFYNMAHLLFLFWIPSLLIAASYTAILITLNSLSVVPEKIITTKNLLNNQQQKDKENTNNYLLNKKENIKLISLKENKKEINDWDIIIIIILYLNVKQLIVIIQELNAKRQAALILAAYLTFWSPYNLLAICNAWAQKDGTIRQISTITLPFLNGLIVVNPIVNPLIYGVFDKYKLCFTRK</sequence>
<dbReference type="OrthoDB" id="6435638at2759"/>
<name>A0A6V7WVW8_MELEN</name>
<keyword evidence="3 9" id="KW-0812">Transmembrane</keyword>
<feature type="transmembrane region" description="Helical" evidence="9">
    <location>
        <begin position="407"/>
        <end position="430"/>
    </location>
</feature>
<dbReference type="Gene3D" id="1.20.1070.10">
    <property type="entry name" value="Rhodopsin 7-helix transmembrane proteins"/>
    <property type="match status" value="1"/>
</dbReference>
<evidence type="ECO:0000256" key="7">
    <source>
        <dbReference type="ARBA" id="ARBA00023170"/>
    </source>
</evidence>
<dbReference type="PANTHER" id="PTHR24230:SF136">
    <property type="entry name" value="G-PROTEIN COUPLED RECEPTORS FAMILY 1 PROFILE DOMAIN-CONTAINING PROTEIN"/>
    <property type="match status" value="1"/>
</dbReference>
<feature type="transmembrane region" description="Helical" evidence="9">
    <location>
        <begin position="59"/>
        <end position="81"/>
    </location>
</feature>
<dbReference type="PROSITE" id="PS50262">
    <property type="entry name" value="G_PROTEIN_RECEP_F1_2"/>
    <property type="match status" value="1"/>
</dbReference>
<evidence type="ECO:0000259" key="10">
    <source>
        <dbReference type="PROSITE" id="PS50262"/>
    </source>
</evidence>
<dbReference type="InterPro" id="IPR000276">
    <property type="entry name" value="GPCR_Rhodpsn"/>
</dbReference>
<keyword evidence="5" id="KW-0297">G-protein coupled receptor</keyword>
<evidence type="ECO:0000256" key="6">
    <source>
        <dbReference type="ARBA" id="ARBA00023136"/>
    </source>
</evidence>
<comment type="subcellular location">
    <subcellularLocation>
        <location evidence="1">Cell membrane</location>
        <topology evidence="1">Multi-pass membrane protein</topology>
    </subcellularLocation>
</comment>
<gene>
    <name evidence="11" type="ORF">MENT_LOCUS44027</name>
</gene>
<dbReference type="PANTHER" id="PTHR24230">
    <property type="entry name" value="G-PROTEIN COUPLED RECEPTOR"/>
    <property type="match status" value="1"/>
</dbReference>
<feature type="transmembrane region" description="Helical" evidence="9">
    <location>
        <begin position="147"/>
        <end position="165"/>
    </location>
</feature>
<evidence type="ECO:0000256" key="2">
    <source>
        <dbReference type="ARBA" id="ARBA00022475"/>
    </source>
</evidence>
<keyword evidence="8" id="KW-0807">Transducer</keyword>
<reference evidence="11 12" key="1">
    <citation type="submission" date="2020-08" db="EMBL/GenBank/DDBJ databases">
        <authorList>
            <person name="Koutsovoulos G."/>
            <person name="Danchin GJ E."/>
        </authorList>
    </citation>
    <scope>NUCLEOTIDE SEQUENCE [LARGE SCALE GENOMIC DNA]</scope>
</reference>
<protein>
    <recommendedName>
        <fullName evidence="10">G-protein coupled receptors family 1 profile domain-containing protein</fullName>
    </recommendedName>
</protein>
<dbReference type="Pfam" id="PF00001">
    <property type="entry name" value="7tm_1"/>
    <property type="match status" value="2"/>
</dbReference>
<dbReference type="InterPro" id="IPR017452">
    <property type="entry name" value="GPCR_Rhodpsn_7TM"/>
</dbReference>
<keyword evidence="4 9" id="KW-1133">Transmembrane helix</keyword>
<proteinExistence type="predicted"/>
<evidence type="ECO:0000313" key="12">
    <source>
        <dbReference type="Proteomes" id="UP000580250"/>
    </source>
</evidence>
<dbReference type="PRINTS" id="PR00237">
    <property type="entry name" value="GPCRRHODOPSN"/>
</dbReference>
<evidence type="ECO:0000256" key="5">
    <source>
        <dbReference type="ARBA" id="ARBA00023040"/>
    </source>
</evidence>
<dbReference type="Proteomes" id="UP000580250">
    <property type="component" value="Unassembled WGS sequence"/>
</dbReference>
<evidence type="ECO:0000256" key="8">
    <source>
        <dbReference type="ARBA" id="ARBA00023224"/>
    </source>
</evidence>
<accession>A0A6V7WVW8</accession>
<dbReference type="SUPFAM" id="SSF81321">
    <property type="entry name" value="Family A G protein-coupled receptor-like"/>
    <property type="match status" value="1"/>
</dbReference>
<feature type="transmembrane region" description="Helical" evidence="9">
    <location>
        <begin position="267"/>
        <end position="289"/>
    </location>
</feature>
<dbReference type="GO" id="GO:0008528">
    <property type="term" value="F:G protein-coupled peptide receptor activity"/>
    <property type="evidence" value="ECO:0007669"/>
    <property type="project" value="TreeGrafter"/>
</dbReference>
<evidence type="ECO:0000256" key="3">
    <source>
        <dbReference type="ARBA" id="ARBA00022692"/>
    </source>
</evidence>
<feature type="transmembrane region" description="Helical" evidence="9">
    <location>
        <begin position="101"/>
        <end position="127"/>
    </location>
</feature>
<evidence type="ECO:0000256" key="4">
    <source>
        <dbReference type="ARBA" id="ARBA00022989"/>
    </source>
</evidence>
<feature type="transmembrane region" description="Helical" evidence="9">
    <location>
        <begin position="186"/>
        <end position="208"/>
    </location>
</feature>
<feature type="domain" description="G-protein coupled receptors family 1 profile" evidence="10">
    <location>
        <begin position="72"/>
        <end position="427"/>
    </location>
</feature>
<comment type="caution">
    <text evidence="11">The sequence shown here is derived from an EMBL/GenBank/DDBJ whole genome shotgun (WGS) entry which is preliminary data.</text>
</comment>
<feature type="transmembrane region" description="Helical" evidence="9">
    <location>
        <begin position="343"/>
        <end position="362"/>
    </location>
</feature>
<feature type="transmembrane region" description="Helical" evidence="9">
    <location>
        <begin position="374"/>
        <end position="395"/>
    </location>
</feature>
<evidence type="ECO:0000256" key="1">
    <source>
        <dbReference type="ARBA" id="ARBA00004651"/>
    </source>
</evidence>
<keyword evidence="2" id="KW-1003">Cell membrane</keyword>
<keyword evidence="6 9" id="KW-0472">Membrane</keyword>
<dbReference type="GO" id="GO:0007218">
    <property type="term" value="P:neuropeptide signaling pathway"/>
    <property type="evidence" value="ECO:0007669"/>
    <property type="project" value="TreeGrafter"/>
</dbReference>
<dbReference type="GO" id="GO:0005886">
    <property type="term" value="C:plasma membrane"/>
    <property type="evidence" value="ECO:0007669"/>
    <property type="project" value="UniProtKB-SubCell"/>
</dbReference>
<evidence type="ECO:0000313" key="11">
    <source>
        <dbReference type="EMBL" id="CAD2191205.1"/>
    </source>
</evidence>
<organism evidence="11 12">
    <name type="scientific">Meloidogyne enterolobii</name>
    <name type="common">Root-knot nematode worm</name>
    <name type="synonym">Meloidogyne mayaguensis</name>
    <dbReference type="NCBI Taxonomy" id="390850"/>
    <lineage>
        <taxon>Eukaryota</taxon>
        <taxon>Metazoa</taxon>
        <taxon>Ecdysozoa</taxon>
        <taxon>Nematoda</taxon>
        <taxon>Chromadorea</taxon>
        <taxon>Rhabditida</taxon>
        <taxon>Tylenchina</taxon>
        <taxon>Tylenchomorpha</taxon>
        <taxon>Tylenchoidea</taxon>
        <taxon>Meloidogynidae</taxon>
        <taxon>Meloidogyninae</taxon>
        <taxon>Meloidogyne</taxon>
    </lineage>
</organism>
<dbReference type="AlphaFoldDB" id="A0A6V7WVW8"/>
<evidence type="ECO:0000256" key="9">
    <source>
        <dbReference type="SAM" id="Phobius"/>
    </source>
</evidence>